<keyword evidence="1" id="KW-0812">Transmembrane</keyword>
<reference evidence="2 3" key="1">
    <citation type="submission" date="2020-08" db="EMBL/GenBank/DDBJ databases">
        <title>Genomic Encyclopedia of Type Strains, Phase IV (KMG-IV): sequencing the most valuable type-strain genomes for metagenomic binning, comparative biology and taxonomic classification.</title>
        <authorList>
            <person name="Goeker M."/>
        </authorList>
    </citation>
    <scope>NUCLEOTIDE SEQUENCE [LARGE SCALE GENOMIC DNA]</scope>
    <source>
        <strain evidence="2 3">DSM 17976</strain>
    </source>
</reference>
<dbReference type="EMBL" id="JACIBY010000029">
    <property type="protein sequence ID" value="MBB3842194.1"/>
    <property type="molecule type" value="Genomic_DNA"/>
</dbReference>
<keyword evidence="3" id="KW-1185">Reference proteome</keyword>
<comment type="caution">
    <text evidence="2">The sequence shown here is derived from an EMBL/GenBank/DDBJ whole genome shotgun (WGS) entry which is preliminary data.</text>
</comment>
<dbReference type="RefSeq" id="WP_183980395.1">
    <property type="nucleotide sequence ID" value="NZ_JACIBY010000029.1"/>
</dbReference>
<dbReference type="AlphaFoldDB" id="A0A7W5ZUV5"/>
<evidence type="ECO:0000313" key="2">
    <source>
        <dbReference type="EMBL" id="MBB3842194.1"/>
    </source>
</evidence>
<accession>A0A7W5ZUV5</accession>
<dbReference type="Proteomes" id="UP000541352">
    <property type="component" value="Unassembled WGS sequence"/>
</dbReference>
<proteinExistence type="predicted"/>
<feature type="transmembrane region" description="Helical" evidence="1">
    <location>
        <begin position="59"/>
        <end position="77"/>
    </location>
</feature>
<organism evidence="2 3">
    <name type="scientific">Runella defluvii</name>
    <dbReference type="NCBI Taxonomy" id="370973"/>
    <lineage>
        <taxon>Bacteria</taxon>
        <taxon>Pseudomonadati</taxon>
        <taxon>Bacteroidota</taxon>
        <taxon>Cytophagia</taxon>
        <taxon>Cytophagales</taxon>
        <taxon>Spirosomataceae</taxon>
        <taxon>Runella</taxon>
    </lineage>
</organism>
<evidence type="ECO:0008006" key="4">
    <source>
        <dbReference type="Google" id="ProtNLM"/>
    </source>
</evidence>
<name>A0A7W5ZUV5_9BACT</name>
<sequence length="98" mass="10347">MLDQNKIGLVERITAPTPKIFTIIRNIGVILAAVSAAVLAVEQQGIQLPEIVSLLSEKAAWISGLIAAIVAQLTVDFKALNSKNALTSVGNIPQKKTS</sequence>
<keyword evidence="1" id="KW-0472">Membrane</keyword>
<feature type="transmembrane region" description="Helical" evidence="1">
    <location>
        <begin position="20"/>
        <end position="39"/>
    </location>
</feature>
<gene>
    <name evidence="2" type="ORF">FHS57_006225</name>
</gene>
<evidence type="ECO:0000256" key="1">
    <source>
        <dbReference type="SAM" id="Phobius"/>
    </source>
</evidence>
<evidence type="ECO:0000313" key="3">
    <source>
        <dbReference type="Proteomes" id="UP000541352"/>
    </source>
</evidence>
<keyword evidence="1" id="KW-1133">Transmembrane helix</keyword>
<protein>
    <recommendedName>
        <fullName evidence="4">Phage holin</fullName>
    </recommendedName>
</protein>